<dbReference type="EMBL" id="CM047745">
    <property type="protein sequence ID" value="KAJ0024033.1"/>
    <property type="molecule type" value="Genomic_DNA"/>
</dbReference>
<accession>A0ACC0XUT6</accession>
<organism evidence="1 2">
    <name type="scientific">Pistacia integerrima</name>
    <dbReference type="NCBI Taxonomy" id="434235"/>
    <lineage>
        <taxon>Eukaryota</taxon>
        <taxon>Viridiplantae</taxon>
        <taxon>Streptophyta</taxon>
        <taxon>Embryophyta</taxon>
        <taxon>Tracheophyta</taxon>
        <taxon>Spermatophyta</taxon>
        <taxon>Magnoliopsida</taxon>
        <taxon>eudicotyledons</taxon>
        <taxon>Gunneridae</taxon>
        <taxon>Pentapetalae</taxon>
        <taxon>rosids</taxon>
        <taxon>malvids</taxon>
        <taxon>Sapindales</taxon>
        <taxon>Anacardiaceae</taxon>
        <taxon>Pistacia</taxon>
    </lineage>
</organism>
<comment type="caution">
    <text evidence="1">The sequence shown here is derived from an EMBL/GenBank/DDBJ whole genome shotgun (WGS) entry which is preliminary data.</text>
</comment>
<evidence type="ECO:0000313" key="2">
    <source>
        <dbReference type="Proteomes" id="UP001163603"/>
    </source>
</evidence>
<reference evidence="2" key="1">
    <citation type="journal article" date="2023" name="G3 (Bethesda)">
        <title>Genome assembly and association tests identify interacting loci associated with vigor, precocity, and sex in interspecific pistachio rootstocks.</title>
        <authorList>
            <person name="Palmer W."/>
            <person name="Jacygrad E."/>
            <person name="Sagayaradj S."/>
            <person name="Cavanaugh K."/>
            <person name="Han R."/>
            <person name="Bertier L."/>
            <person name="Beede B."/>
            <person name="Kafkas S."/>
            <person name="Golino D."/>
            <person name="Preece J."/>
            <person name="Michelmore R."/>
        </authorList>
    </citation>
    <scope>NUCLEOTIDE SEQUENCE [LARGE SCALE GENOMIC DNA]</scope>
</reference>
<evidence type="ECO:0000313" key="1">
    <source>
        <dbReference type="EMBL" id="KAJ0024033.1"/>
    </source>
</evidence>
<dbReference type="Proteomes" id="UP001163603">
    <property type="component" value="Chromosome 10"/>
</dbReference>
<sequence>MLHSIPELPQALRYLDVRNCRRLQSIAEPPSNIEVLSESELEIVSESFYPSSTLSMWFILTNCLKLNQNTDSNILTNSQLRIQHTATLALQICQAKVFDKIPEISFCLPGSEIPVLQPSKFRIFNYY</sequence>
<proteinExistence type="predicted"/>
<gene>
    <name evidence="1" type="ORF">Pint_07320</name>
</gene>
<keyword evidence="2" id="KW-1185">Reference proteome</keyword>
<name>A0ACC0XUT6_9ROSI</name>
<protein>
    <submittedName>
        <fullName evidence="1">Uncharacterized protein</fullName>
    </submittedName>
</protein>